<accession>A0A7W8ED28</accession>
<name>A0A7W8ED28_9ACTN</name>
<gene>
    <name evidence="1" type="ORF">HNR40_000292</name>
</gene>
<sequence length="192" mass="20821">MRRVLIVFCLLAAGCAAQPDKVYTPRVAPAPAGSVASAVPSPTTETIEVGEKLTVQVEWPAAADPLLKTFTDYYVDSWRAVVSGDDTYLEQVEGPAAKESYDWVKGFGKSSVTGTAKLYALAVSARMGEGAQINACVDETGLRLIAKSTGRAYTRQPSWTRETYLQAAITHRGDDGVWRVKDFRHSSEGCDR</sequence>
<proteinExistence type="predicted"/>
<evidence type="ECO:0000313" key="2">
    <source>
        <dbReference type="Proteomes" id="UP000568380"/>
    </source>
</evidence>
<dbReference type="EMBL" id="JACHIN010000001">
    <property type="protein sequence ID" value="MBB5074846.1"/>
    <property type="molecule type" value="Genomic_DNA"/>
</dbReference>
<keyword evidence="2" id="KW-1185">Reference proteome</keyword>
<dbReference type="RefSeq" id="WP_184957827.1">
    <property type="nucleotide sequence ID" value="NZ_JACHIN010000001.1"/>
</dbReference>
<protein>
    <recommendedName>
        <fullName evidence="3">Lipoprotein</fullName>
    </recommendedName>
</protein>
<reference evidence="1 2" key="1">
    <citation type="submission" date="2020-08" db="EMBL/GenBank/DDBJ databases">
        <title>Genomic Encyclopedia of Type Strains, Phase IV (KMG-IV): sequencing the most valuable type-strain genomes for metagenomic binning, comparative biology and taxonomic classification.</title>
        <authorList>
            <person name="Goeker M."/>
        </authorList>
    </citation>
    <scope>NUCLEOTIDE SEQUENCE [LARGE SCALE GENOMIC DNA]</scope>
    <source>
        <strain evidence="1 2">DSM 45385</strain>
    </source>
</reference>
<comment type="caution">
    <text evidence="1">The sequence shown here is derived from an EMBL/GenBank/DDBJ whole genome shotgun (WGS) entry which is preliminary data.</text>
</comment>
<organism evidence="1 2">
    <name type="scientific">Nonomuraea endophytica</name>
    <dbReference type="NCBI Taxonomy" id="714136"/>
    <lineage>
        <taxon>Bacteria</taxon>
        <taxon>Bacillati</taxon>
        <taxon>Actinomycetota</taxon>
        <taxon>Actinomycetes</taxon>
        <taxon>Streptosporangiales</taxon>
        <taxon>Streptosporangiaceae</taxon>
        <taxon>Nonomuraea</taxon>
    </lineage>
</organism>
<evidence type="ECO:0000313" key="1">
    <source>
        <dbReference type="EMBL" id="MBB5074846.1"/>
    </source>
</evidence>
<dbReference type="PROSITE" id="PS51257">
    <property type="entry name" value="PROKAR_LIPOPROTEIN"/>
    <property type="match status" value="1"/>
</dbReference>
<evidence type="ECO:0008006" key="3">
    <source>
        <dbReference type="Google" id="ProtNLM"/>
    </source>
</evidence>
<dbReference type="AlphaFoldDB" id="A0A7W8ED28"/>
<dbReference type="Proteomes" id="UP000568380">
    <property type="component" value="Unassembled WGS sequence"/>
</dbReference>